<proteinExistence type="predicted"/>
<evidence type="ECO:0000313" key="1">
    <source>
        <dbReference type="EMBL" id="MBA4647334.1"/>
    </source>
</evidence>
<reference evidence="1" key="1">
    <citation type="journal article" date="2013" name="J. Plant Res.">
        <title>Effect of fungi and light on seed germination of three Opuntia species from semiarid lands of central Mexico.</title>
        <authorList>
            <person name="Delgado-Sanchez P."/>
            <person name="Jimenez-Bremont J.F."/>
            <person name="Guerrero-Gonzalez Mde L."/>
            <person name="Flores J."/>
        </authorList>
    </citation>
    <scope>NUCLEOTIDE SEQUENCE</scope>
    <source>
        <tissue evidence="1">Cladode</tissue>
    </source>
</reference>
<sequence>MSCFLCRNSQALHRALLLGLTQNRPSRSQPLTRSVNSLGSASSYGLCFFTWSHSAFSLSASHLPSHRALLLQSGSASSRSHSTYSLSTSLSLSHQALLLGLT</sequence>
<name>A0A7C8ZN90_OPUST</name>
<protein>
    <submittedName>
        <fullName evidence="1">Uncharacterized protein</fullName>
    </submittedName>
</protein>
<reference evidence="1" key="2">
    <citation type="submission" date="2020-07" db="EMBL/GenBank/DDBJ databases">
        <authorList>
            <person name="Vera ALvarez R."/>
            <person name="Arias-Moreno D.M."/>
            <person name="Jimenez-Jacinto V."/>
            <person name="Jimenez-Bremont J.F."/>
            <person name="Swaminathan K."/>
            <person name="Moose S.P."/>
            <person name="Guerrero-Gonzalez M.L."/>
            <person name="Marino-Ramirez L."/>
            <person name="Landsman D."/>
            <person name="Rodriguez-Kessler M."/>
            <person name="Delgado-Sanchez P."/>
        </authorList>
    </citation>
    <scope>NUCLEOTIDE SEQUENCE</scope>
    <source>
        <tissue evidence="1">Cladode</tissue>
    </source>
</reference>
<dbReference type="AlphaFoldDB" id="A0A7C8ZN90"/>
<accession>A0A7C8ZN90</accession>
<organism evidence="1">
    <name type="scientific">Opuntia streptacantha</name>
    <name type="common">Prickly pear cactus</name>
    <name type="synonym">Opuntia cardona</name>
    <dbReference type="NCBI Taxonomy" id="393608"/>
    <lineage>
        <taxon>Eukaryota</taxon>
        <taxon>Viridiplantae</taxon>
        <taxon>Streptophyta</taxon>
        <taxon>Embryophyta</taxon>
        <taxon>Tracheophyta</taxon>
        <taxon>Spermatophyta</taxon>
        <taxon>Magnoliopsida</taxon>
        <taxon>eudicotyledons</taxon>
        <taxon>Gunneridae</taxon>
        <taxon>Pentapetalae</taxon>
        <taxon>Caryophyllales</taxon>
        <taxon>Cactineae</taxon>
        <taxon>Cactaceae</taxon>
        <taxon>Opuntioideae</taxon>
        <taxon>Opuntia</taxon>
    </lineage>
</organism>
<dbReference type="EMBL" id="GISG01150085">
    <property type="protein sequence ID" value="MBA4647334.1"/>
    <property type="molecule type" value="Transcribed_RNA"/>
</dbReference>